<dbReference type="PANTHER" id="PTHR11831">
    <property type="entry name" value="30S 40S RIBOSOMAL PROTEIN"/>
    <property type="match status" value="1"/>
</dbReference>
<evidence type="ECO:0000256" key="1">
    <source>
        <dbReference type="ARBA" id="ARBA00007465"/>
    </source>
</evidence>
<reference evidence="9 10" key="1">
    <citation type="journal article" date="2020" name="ISME J.">
        <title>Uncovering the hidden diversity of litter-decomposition mechanisms in mushroom-forming fungi.</title>
        <authorList>
            <person name="Floudas D."/>
            <person name="Bentzer J."/>
            <person name="Ahren D."/>
            <person name="Johansson T."/>
            <person name="Persson P."/>
            <person name="Tunlid A."/>
        </authorList>
    </citation>
    <scope>NUCLEOTIDE SEQUENCE [LARGE SCALE GENOMIC DNA]</scope>
    <source>
        <strain evidence="9 10">CBS 101986</strain>
    </source>
</reference>
<dbReference type="Gene3D" id="3.10.290.10">
    <property type="entry name" value="RNA-binding S4 domain"/>
    <property type="match status" value="1"/>
</dbReference>
<evidence type="ECO:0000256" key="4">
    <source>
        <dbReference type="ARBA" id="ARBA00022980"/>
    </source>
</evidence>
<proteinExistence type="inferred from homology"/>
<evidence type="ECO:0000256" key="3">
    <source>
        <dbReference type="ARBA" id="ARBA00022884"/>
    </source>
</evidence>
<dbReference type="OrthoDB" id="3356781at2759"/>
<evidence type="ECO:0000256" key="2">
    <source>
        <dbReference type="ARBA" id="ARBA00022730"/>
    </source>
</evidence>
<dbReference type="PANTHER" id="PTHR11831:SF4">
    <property type="entry name" value="SMALL RIBOSOMAL SUBUNIT PROTEIN US4M"/>
    <property type="match status" value="1"/>
</dbReference>
<dbReference type="InterPro" id="IPR022801">
    <property type="entry name" value="Ribosomal_uS4"/>
</dbReference>
<evidence type="ECO:0000313" key="10">
    <source>
        <dbReference type="Proteomes" id="UP000567179"/>
    </source>
</evidence>
<evidence type="ECO:0000256" key="7">
    <source>
        <dbReference type="SAM" id="MobiDB-lite"/>
    </source>
</evidence>
<feature type="region of interest" description="Disordered" evidence="7">
    <location>
        <begin position="230"/>
        <end position="286"/>
    </location>
</feature>
<accession>A0A8H5ERV9</accession>
<sequence>MRNNNVLNLRRSLPCMSWSPKNLYNLWKRTAGPAAEELTFKLTTQQTVFQQRWRSKAAVRAYHGDFIPEKVFKRWYLPQNIPDVRPKRQVFSGGDKLDLEEFARRKLRAKQKEQELEDEIEQKGMAPVGSLMFVEVERRLDVFLFRTCFVHSVYEARRLIIHGYVKLNGRKHSKANTRLAPGDMISVDPEAIRFFNKPPPHVLYDDVINGNRVEPKVTKDAPDNVEVAAEETSEVPAEVAQAAVEETSNASTEAAPEVAKEKPKETKKAAQQTSKDNKGSGGKKSHIVEASKKDLTPFYLPAYASPWLFIPAYIEVSFKTCSAVYVRHPTARPGYSEIPTPYDADGALIRYAWEWYNQRRPRMRSQSQLARSPEDRVVTVAQALHKDWTRTLDPGWTLAPHKDTPENIAAYKERQWKREAVASAN</sequence>
<dbReference type="AlphaFoldDB" id="A0A8H5ERV9"/>
<feature type="domain" description="RNA-binding S4" evidence="8">
    <location>
        <begin position="138"/>
        <end position="200"/>
    </location>
</feature>
<comment type="similarity">
    <text evidence="1">Belongs to the universal ribosomal protein uS4 family.</text>
</comment>
<comment type="caution">
    <text evidence="9">The sequence shown here is derived from an EMBL/GenBank/DDBJ whole genome shotgun (WGS) entry which is preliminary data.</text>
</comment>
<dbReference type="SUPFAM" id="SSF55174">
    <property type="entry name" value="Alpha-L RNA-binding motif"/>
    <property type="match status" value="1"/>
</dbReference>
<name>A0A8H5ERV9_9AGAR</name>
<keyword evidence="2 6" id="KW-0699">rRNA-binding</keyword>
<keyword evidence="10" id="KW-1185">Reference proteome</keyword>
<dbReference type="SMART" id="SM00363">
    <property type="entry name" value="S4"/>
    <property type="match status" value="1"/>
</dbReference>
<dbReference type="GO" id="GO:0003735">
    <property type="term" value="F:structural constituent of ribosome"/>
    <property type="evidence" value="ECO:0007669"/>
    <property type="project" value="TreeGrafter"/>
</dbReference>
<feature type="compositionally biased region" description="Basic and acidic residues" evidence="7">
    <location>
        <begin position="258"/>
        <end position="268"/>
    </location>
</feature>
<dbReference type="EMBL" id="JAACJJ010000058">
    <property type="protein sequence ID" value="KAF5310046.1"/>
    <property type="molecule type" value="Genomic_DNA"/>
</dbReference>
<dbReference type="GO" id="GO:0042274">
    <property type="term" value="P:ribosomal small subunit biogenesis"/>
    <property type="evidence" value="ECO:0007669"/>
    <property type="project" value="TreeGrafter"/>
</dbReference>
<dbReference type="PROSITE" id="PS00632">
    <property type="entry name" value="RIBOSOMAL_S4"/>
    <property type="match status" value="1"/>
</dbReference>
<dbReference type="Proteomes" id="UP000567179">
    <property type="component" value="Unassembled WGS sequence"/>
</dbReference>
<dbReference type="InterPro" id="IPR018079">
    <property type="entry name" value="Ribosomal_uS4_CS"/>
</dbReference>
<dbReference type="Pfam" id="PF01479">
    <property type="entry name" value="S4"/>
    <property type="match status" value="1"/>
</dbReference>
<dbReference type="PROSITE" id="PS50889">
    <property type="entry name" value="S4"/>
    <property type="match status" value="1"/>
</dbReference>
<dbReference type="InterPro" id="IPR036986">
    <property type="entry name" value="S4_RNA-bd_sf"/>
</dbReference>
<evidence type="ECO:0000256" key="6">
    <source>
        <dbReference type="PROSITE-ProRule" id="PRU00182"/>
    </source>
</evidence>
<gene>
    <name evidence="9" type="ORF">D9619_010489</name>
</gene>
<evidence type="ECO:0000313" key="9">
    <source>
        <dbReference type="EMBL" id="KAF5310046.1"/>
    </source>
</evidence>
<evidence type="ECO:0000259" key="8">
    <source>
        <dbReference type="SMART" id="SM00363"/>
    </source>
</evidence>
<keyword evidence="5" id="KW-0687">Ribonucleoprotein</keyword>
<organism evidence="9 10">
    <name type="scientific">Psilocybe cf. subviscida</name>
    <dbReference type="NCBI Taxonomy" id="2480587"/>
    <lineage>
        <taxon>Eukaryota</taxon>
        <taxon>Fungi</taxon>
        <taxon>Dikarya</taxon>
        <taxon>Basidiomycota</taxon>
        <taxon>Agaricomycotina</taxon>
        <taxon>Agaricomycetes</taxon>
        <taxon>Agaricomycetidae</taxon>
        <taxon>Agaricales</taxon>
        <taxon>Agaricineae</taxon>
        <taxon>Strophariaceae</taxon>
        <taxon>Psilocybe</taxon>
    </lineage>
</organism>
<dbReference type="CDD" id="cd00165">
    <property type="entry name" value="S4"/>
    <property type="match status" value="1"/>
</dbReference>
<protein>
    <recommendedName>
        <fullName evidence="8">RNA-binding S4 domain-containing protein</fullName>
    </recommendedName>
</protein>
<dbReference type="GO" id="GO:0019843">
    <property type="term" value="F:rRNA binding"/>
    <property type="evidence" value="ECO:0007669"/>
    <property type="project" value="UniProtKB-KW"/>
</dbReference>
<evidence type="ECO:0000256" key="5">
    <source>
        <dbReference type="ARBA" id="ARBA00023274"/>
    </source>
</evidence>
<dbReference type="InterPro" id="IPR002942">
    <property type="entry name" value="S4_RNA-bd"/>
</dbReference>
<keyword evidence="4" id="KW-0689">Ribosomal protein</keyword>
<feature type="compositionally biased region" description="Low complexity" evidence="7">
    <location>
        <begin position="234"/>
        <end position="257"/>
    </location>
</feature>
<keyword evidence="3 6" id="KW-0694">RNA-binding</keyword>
<dbReference type="GO" id="GO:0005763">
    <property type="term" value="C:mitochondrial small ribosomal subunit"/>
    <property type="evidence" value="ECO:0007669"/>
    <property type="project" value="TreeGrafter"/>
</dbReference>